<evidence type="ECO:0000313" key="2">
    <source>
        <dbReference type="Proteomes" id="UP000789396"/>
    </source>
</evidence>
<sequence>MYKPTQATLASIYPFTTVIPILSIIVSLETGIHCDEGTGEILS</sequence>
<name>A0A9N8VMA6_9GLOM</name>
<protein>
    <submittedName>
        <fullName evidence="1">6258_t:CDS:1</fullName>
    </submittedName>
</protein>
<organism evidence="1 2">
    <name type="scientific">Racocetra fulgida</name>
    <dbReference type="NCBI Taxonomy" id="60492"/>
    <lineage>
        <taxon>Eukaryota</taxon>
        <taxon>Fungi</taxon>
        <taxon>Fungi incertae sedis</taxon>
        <taxon>Mucoromycota</taxon>
        <taxon>Glomeromycotina</taxon>
        <taxon>Glomeromycetes</taxon>
        <taxon>Diversisporales</taxon>
        <taxon>Gigasporaceae</taxon>
        <taxon>Racocetra</taxon>
    </lineage>
</organism>
<keyword evidence="2" id="KW-1185">Reference proteome</keyword>
<feature type="non-terminal residue" evidence="1">
    <location>
        <position position="43"/>
    </location>
</feature>
<proteinExistence type="predicted"/>
<dbReference type="AlphaFoldDB" id="A0A9N8VMA6"/>
<reference evidence="1" key="1">
    <citation type="submission" date="2021-06" db="EMBL/GenBank/DDBJ databases">
        <authorList>
            <person name="Kallberg Y."/>
            <person name="Tangrot J."/>
            <person name="Rosling A."/>
        </authorList>
    </citation>
    <scope>NUCLEOTIDE SEQUENCE</scope>
    <source>
        <strain evidence="1">IN212</strain>
    </source>
</reference>
<accession>A0A9N8VMA6</accession>
<comment type="caution">
    <text evidence="1">The sequence shown here is derived from an EMBL/GenBank/DDBJ whole genome shotgun (WGS) entry which is preliminary data.</text>
</comment>
<evidence type="ECO:0000313" key="1">
    <source>
        <dbReference type="EMBL" id="CAG8459816.1"/>
    </source>
</evidence>
<dbReference type="Proteomes" id="UP000789396">
    <property type="component" value="Unassembled WGS sequence"/>
</dbReference>
<gene>
    <name evidence="1" type="ORF">RFULGI_LOCUS632</name>
</gene>
<dbReference type="EMBL" id="CAJVPZ010000284">
    <property type="protein sequence ID" value="CAG8459816.1"/>
    <property type="molecule type" value="Genomic_DNA"/>
</dbReference>